<organism evidence="3 4">
    <name type="scientific">Cylindrotheca closterium</name>
    <dbReference type="NCBI Taxonomy" id="2856"/>
    <lineage>
        <taxon>Eukaryota</taxon>
        <taxon>Sar</taxon>
        <taxon>Stramenopiles</taxon>
        <taxon>Ochrophyta</taxon>
        <taxon>Bacillariophyta</taxon>
        <taxon>Bacillariophyceae</taxon>
        <taxon>Bacillariophycidae</taxon>
        <taxon>Bacillariales</taxon>
        <taxon>Bacillariaceae</taxon>
        <taxon>Cylindrotheca</taxon>
    </lineage>
</organism>
<feature type="region of interest" description="Disordered" evidence="1">
    <location>
        <begin position="635"/>
        <end position="774"/>
    </location>
</feature>
<reference evidence="3" key="1">
    <citation type="submission" date="2023-08" db="EMBL/GenBank/DDBJ databases">
        <authorList>
            <person name="Audoor S."/>
            <person name="Bilcke G."/>
        </authorList>
    </citation>
    <scope>NUCLEOTIDE SEQUENCE</scope>
</reference>
<keyword evidence="2" id="KW-0812">Transmembrane</keyword>
<dbReference type="EMBL" id="CAKOGP040001870">
    <property type="protein sequence ID" value="CAJ1954827.1"/>
    <property type="molecule type" value="Genomic_DNA"/>
</dbReference>
<evidence type="ECO:0000313" key="3">
    <source>
        <dbReference type="EMBL" id="CAJ1954827.1"/>
    </source>
</evidence>
<feature type="compositionally biased region" description="Basic and acidic residues" evidence="1">
    <location>
        <begin position="406"/>
        <end position="417"/>
    </location>
</feature>
<feature type="region of interest" description="Disordered" evidence="1">
    <location>
        <begin position="406"/>
        <end position="441"/>
    </location>
</feature>
<feature type="compositionally biased region" description="Low complexity" evidence="1">
    <location>
        <begin position="701"/>
        <end position="735"/>
    </location>
</feature>
<evidence type="ECO:0000256" key="1">
    <source>
        <dbReference type="SAM" id="MobiDB-lite"/>
    </source>
</evidence>
<feature type="compositionally biased region" description="Basic residues" evidence="1">
    <location>
        <begin position="418"/>
        <end position="432"/>
    </location>
</feature>
<sequence length="952" mass="106748">MMIPVEDLEKSKDETTAGSPLATTVPAVAAATNFNGNNAQDDQVEQSQTQVETAIASSDYPDSAPVADEIALKAKTAAVASRQAPTEIRPDTPSSFLSSLQGEEPDMQSVDTSLAPSLESDADSARWVRTSPFGNESLLDQLSSAQGLKVGLNHTLNHTVPPFDREAPAFEESKEGVAESLENVTDDESAKPTEGEAKSDESKTNDTMAVPDDNLSHPMEAPIESDSSIAQVTPAPVLDGDLIDLSPEPKQNDTGPTEMVQLEVETTLPEIPAEDTQTLAQVNHPEPIDKIEVVAPRQEETLSAFEQELQKAHDSSPGLQALQALPGYENVFIEIDSSTAESVDENSEPTPVTDQEAQRMIDEIYKMAEDADLEEEMLASISSETITSQALNRIVEEMRLAAESAKEAVEEKSLAKEAKKRTKKEKSKRRSSKQPIEPPQKTIVINKHMPMEHVVKHYTRDYIPKQYASSRSNTVSFVEEVIEYEFDGVNDDITDAGDSSTVTKSVTEDSVQRMIGELQRMSENSDTGNDSATSGSATITRDEMERMVAEIRLAAKQTASEPVKPKDLTENEAQQMVTDIKAAAESEDSETSKELTEQEVHRMIVEMRQAAEKADSEEAAEREMQRMVDEMKWAAEEQVEEEAEEQAYLERKRKQRRRKIERSRSRSKSPNRSRSKSHSRRKSRSRSHSRRRSSHSRRRSSSPWSDSSSSTSSSESSTDDNWSSGTSSGWSSRSESPTRERMRRASLKRRKSRARRRGSKSKSKSNSPQEQAIHNRFGYLTGLISKEDLQEIIDNEKRRREQRQLLELVSRSDLQGILDRERNRRSIEYEDIPIEKKTKKKRQSNRMSAKAFNSSKRRHIYEEDKPTMKEKVTKLMPNVFSSNRRKNKTRKEEDEMLSKMESQESSVTALDRTVRKPYSYLFYGMVCIGMTGLILAAVAVVSYMNQQKENVP</sequence>
<comment type="caution">
    <text evidence="3">The sequence shown here is derived from an EMBL/GenBank/DDBJ whole genome shotgun (WGS) entry which is preliminary data.</text>
</comment>
<proteinExistence type="predicted"/>
<evidence type="ECO:0000313" key="4">
    <source>
        <dbReference type="Proteomes" id="UP001295423"/>
    </source>
</evidence>
<feature type="compositionally biased region" description="Basic residues" evidence="1">
    <location>
        <begin position="651"/>
        <end position="700"/>
    </location>
</feature>
<feature type="region of interest" description="Disordered" evidence="1">
    <location>
        <begin position="80"/>
        <end position="124"/>
    </location>
</feature>
<feature type="compositionally biased region" description="Acidic residues" evidence="1">
    <location>
        <begin position="637"/>
        <end position="647"/>
    </location>
</feature>
<feature type="region of interest" description="Disordered" evidence="1">
    <location>
        <begin position="1"/>
        <end position="24"/>
    </location>
</feature>
<keyword evidence="2" id="KW-0472">Membrane</keyword>
<feature type="compositionally biased region" description="Polar residues" evidence="1">
    <location>
        <begin position="92"/>
        <end position="101"/>
    </location>
</feature>
<name>A0AAD2FWV8_9STRA</name>
<feature type="region of interest" description="Disordered" evidence="1">
    <location>
        <begin position="883"/>
        <end position="907"/>
    </location>
</feature>
<feature type="region of interest" description="Disordered" evidence="1">
    <location>
        <begin position="555"/>
        <end position="597"/>
    </location>
</feature>
<feature type="compositionally biased region" description="Basic and acidic residues" evidence="1">
    <location>
        <begin position="890"/>
        <end position="902"/>
    </location>
</feature>
<feature type="region of interest" description="Disordered" evidence="1">
    <location>
        <begin position="170"/>
        <end position="225"/>
    </location>
</feature>
<keyword evidence="4" id="KW-1185">Reference proteome</keyword>
<keyword evidence="2" id="KW-1133">Transmembrane helix</keyword>
<protein>
    <submittedName>
        <fullName evidence="3">Uncharacterized protein</fullName>
    </submittedName>
</protein>
<dbReference type="AlphaFoldDB" id="A0AAD2FWV8"/>
<evidence type="ECO:0000256" key="2">
    <source>
        <dbReference type="SAM" id="Phobius"/>
    </source>
</evidence>
<feature type="transmembrane region" description="Helical" evidence="2">
    <location>
        <begin position="920"/>
        <end position="944"/>
    </location>
</feature>
<feature type="compositionally biased region" description="Basic residues" evidence="1">
    <location>
        <begin position="741"/>
        <end position="763"/>
    </location>
</feature>
<feature type="compositionally biased region" description="Basic and acidic residues" evidence="1">
    <location>
        <begin position="188"/>
        <end position="204"/>
    </location>
</feature>
<feature type="region of interest" description="Disordered" evidence="1">
    <location>
        <begin position="608"/>
        <end position="627"/>
    </location>
</feature>
<dbReference type="Proteomes" id="UP001295423">
    <property type="component" value="Unassembled WGS sequence"/>
</dbReference>
<accession>A0AAD2FWV8</accession>
<gene>
    <name evidence="3" type="ORF">CYCCA115_LOCUS15419</name>
</gene>